<evidence type="ECO:0000313" key="5">
    <source>
        <dbReference type="Proteomes" id="UP000829291"/>
    </source>
</evidence>
<comment type="cofactor">
    <cofactor evidence="3">
        <name>a divalent metal cation</name>
        <dbReference type="ChEBI" id="CHEBI:60240"/>
    </cofactor>
    <text evidence="3">Binds 2 divalent metal cations per subunit.</text>
</comment>
<dbReference type="AlphaFoldDB" id="A0A6J0BV89"/>
<dbReference type="GO" id="GO:0016787">
    <property type="term" value="F:hydrolase activity"/>
    <property type="evidence" value="ECO:0007669"/>
    <property type="project" value="UniProtKB-KW"/>
</dbReference>
<protein>
    <submittedName>
        <fullName evidence="6">Phosphotriesterase-related protein isoform X1</fullName>
    </submittedName>
</protein>
<dbReference type="Gene3D" id="3.20.20.140">
    <property type="entry name" value="Metal-dependent hydrolases"/>
    <property type="match status" value="1"/>
</dbReference>
<name>A0A6J0BV89_NEOLC</name>
<dbReference type="InterPro" id="IPR032466">
    <property type="entry name" value="Metal_Hydrolase"/>
</dbReference>
<dbReference type="Pfam" id="PF02126">
    <property type="entry name" value="PTE"/>
    <property type="match status" value="1"/>
</dbReference>
<evidence type="ECO:0000256" key="1">
    <source>
        <dbReference type="ARBA" id="ARBA00022723"/>
    </source>
</evidence>
<evidence type="ECO:0000256" key="2">
    <source>
        <dbReference type="ARBA" id="ARBA00022801"/>
    </source>
</evidence>
<dbReference type="PANTHER" id="PTHR10819">
    <property type="entry name" value="PHOSPHOTRIESTERASE-RELATED"/>
    <property type="match status" value="1"/>
</dbReference>
<evidence type="ECO:0000256" key="3">
    <source>
        <dbReference type="PIRSR" id="PIRSR601559-52"/>
    </source>
</evidence>
<organism evidence="6">
    <name type="scientific">Neodiprion lecontei</name>
    <name type="common">Redheaded pine sawfly</name>
    <dbReference type="NCBI Taxonomy" id="441921"/>
    <lineage>
        <taxon>Eukaryota</taxon>
        <taxon>Metazoa</taxon>
        <taxon>Ecdysozoa</taxon>
        <taxon>Arthropoda</taxon>
        <taxon>Hexapoda</taxon>
        <taxon>Insecta</taxon>
        <taxon>Pterygota</taxon>
        <taxon>Neoptera</taxon>
        <taxon>Endopterygota</taxon>
        <taxon>Hymenoptera</taxon>
        <taxon>Tenthredinoidea</taxon>
        <taxon>Diprionidae</taxon>
        <taxon>Diprioninae</taxon>
        <taxon>Neodiprion</taxon>
    </lineage>
</organism>
<keyword evidence="2" id="KW-0378">Hydrolase</keyword>
<dbReference type="GeneID" id="107222933"/>
<dbReference type="RefSeq" id="XP_015517963.1">
    <property type="nucleotide sequence ID" value="XM_015662477.2"/>
</dbReference>
<feature type="binding site" evidence="3">
    <location>
        <position position="22"/>
    </location>
    <ligand>
        <name>a divalent metal cation</name>
        <dbReference type="ChEBI" id="CHEBI:60240"/>
        <label>1</label>
    </ligand>
</feature>
<feature type="binding site" evidence="3">
    <location>
        <position position="166"/>
    </location>
    <ligand>
        <name>a divalent metal cation</name>
        <dbReference type="ChEBI" id="CHEBI:60240"/>
        <label>2</label>
    </ligand>
</feature>
<dbReference type="OrthoDB" id="9998343at2759"/>
<accession>A0A6J0BV89</accession>
<dbReference type="PANTHER" id="PTHR10819:SF3">
    <property type="entry name" value="PHOSPHOTRIESTERASE-RELATED PROTEIN"/>
    <property type="match status" value="1"/>
</dbReference>
<dbReference type="KEGG" id="nlo:107222933"/>
<feature type="binding site" evidence="3">
    <location>
        <position position="198"/>
    </location>
    <ligand>
        <name>a divalent metal cation</name>
        <dbReference type="ChEBI" id="CHEBI:60240"/>
        <label>2</label>
    </ligand>
</feature>
<feature type="binding site" evidence="3">
    <location>
        <position position="166"/>
    </location>
    <ligand>
        <name>a divalent metal cation</name>
        <dbReference type="ChEBI" id="CHEBI:60240"/>
        <label>1</label>
    </ligand>
</feature>
<feature type="binding site" evidence="3">
    <location>
        <position position="295"/>
    </location>
    <ligand>
        <name>a divalent metal cation</name>
        <dbReference type="ChEBI" id="CHEBI:60240"/>
        <label>1</label>
    </ligand>
</feature>
<comment type="caution">
    <text evidence="4">Lacks conserved residue(s) required for the propagation of feature annotation.</text>
</comment>
<sequence length="345" mass="38498">MVETVLGPVKLTNLGRILTHEHFALDFRKFYAAPPVNLKCYFDDKICLENAGLVKQYPYSSEYNIVFNDIDTHNAVLADVDQLKKFGGGTIVENTSHGLLRDISFMKHVSQASGIHVIAGTGHYVASTQTEATLNISVEEMYDLILKEMTVECEGSPGVKAGFIGEVGSTWPIHDFEKKAIQATAAVQAQLGCPVSFHPGRNPKAPYEIIRLYLEAGGAAEKAIMSHLDRTLLKDEDLLEFSKSGCYCQMDLFGTECSYYQFSPTTDMPSDAQRLDKVMLIREEGRLDRVLLSHDIHTKHRLMAFGGHGFSHIYNNVLPKMLIKGFSQEDIDLITMKNPTTWLAM</sequence>
<dbReference type="InterPro" id="IPR001559">
    <property type="entry name" value="Phosphotriesterase"/>
</dbReference>
<evidence type="ECO:0000256" key="4">
    <source>
        <dbReference type="PROSITE-ProRule" id="PRU00679"/>
    </source>
</evidence>
<comment type="similarity">
    <text evidence="4">Belongs to the metallo-dependent hydrolases superfamily. Phosphotriesterase family.</text>
</comment>
<dbReference type="GO" id="GO:0008270">
    <property type="term" value="F:zinc ion binding"/>
    <property type="evidence" value="ECO:0007669"/>
    <property type="project" value="InterPro"/>
</dbReference>
<dbReference type="InParanoid" id="A0A6J0BV89"/>
<proteinExistence type="inferred from homology"/>
<dbReference type="PROSITE" id="PS51347">
    <property type="entry name" value="PHOSPHOTRIESTERASE_2"/>
    <property type="match status" value="1"/>
</dbReference>
<keyword evidence="5" id="KW-1185">Reference proteome</keyword>
<keyword evidence="1 3" id="KW-0479">Metal-binding</keyword>
<gene>
    <name evidence="6" type="primary">LOC107222933</name>
</gene>
<evidence type="ECO:0000313" key="6">
    <source>
        <dbReference type="RefSeq" id="XP_015517963.1"/>
    </source>
</evidence>
<feature type="binding site" evidence="3">
    <location>
        <position position="227"/>
    </location>
    <ligand>
        <name>a divalent metal cation</name>
        <dbReference type="ChEBI" id="CHEBI:60240"/>
        <label>2</label>
    </ligand>
</feature>
<feature type="binding site" evidence="3">
    <location>
        <position position="20"/>
    </location>
    <ligand>
        <name>a divalent metal cation</name>
        <dbReference type="ChEBI" id="CHEBI:60240"/>
        <label>1</label>
    </ligand>
</feature>
<dbReference type="Proteomes" id="UP000829291">
    <property type="component" value="Chromosome 7"/>
</dbReference>
<reference evidence="6" key="1">
    <citation type="submission" date="2025-08" db="UniProtKB">
        <authorList>
            <consortium name="RefSeq"/>
        </authorList>
    </citation>
    <scope>IDENTIFICATION</scope>
    <source>
        <tissue evidence="6">Thorax and Abdomen</tissue>
    </source>
</reference>
<dbReference type="SUPFAM" id="SSF51556">
    <property type="entry name" value="Metallo-dependent hydrolases"/>
    <property type="match status" value="1"/>
</dbReference>
<dbReference type="FunCoup" id="A0A6J0BV89">
    <property type="interactions" value="2"/>
</dbReference>